<dbReference type="RefSeq" id="WP_145060593.1">
    <property type="nucleotide sequence ID" value="NZ_CP036263.1"/>
</dbReference>
<protein>
    <submittedName>
        <fullName evidence="2">Uncharacterized protein</fullName>
    </submittedName>
</protein>
<keyword evidence="1" id="KW-0472">Membrane</keyword>
<name>A0A517MWW1_9BACT</name>
<proteinExistence type="predicted"/>
<keyword evidence="1" id="KW-1133">Transmembrane helix</keyword>
<evidence type="ECO:0000313" key="2">
    <source>
        <dbReference type="EMBL" id="QDS99363.1"/>
    </source>
</evidence>
<feature type="transmembrane region" description="Helical" evidence="1">
    <location>
        <begin position="12"/>
        <end position="35"/>
    </location>
</feature>
<accession>A0A517MWW1</accession>
<evidence type="ECO:0000313" key="3">
    <source>
        <dbReference type="Proteomes" id="UP000319852"/>
    </source>
</evidence>
<gene>
    <name evidence="2" type="ORF">HG15A2_26860</name>
</gene>
<dbReference type="OrthoDB" id="269871at2"/>
<reference evidence="2 3" key="1">
    <citation type="submission" date="2019-02" db="EMBL/GenBank/DDBJ databases">
        <title>Deep-cultivation of Planctomycetes and their phenomic and genomic characterization uncovers novel biology.</title>
        <authorList>
            <person name="Wiegand S."/>
            <person name="Jogler M."/>
            <person name="Boedeker C."/>
            <person name="Pinto D."/>
            <person name="Vollmers J."/>
            <person name="Rivas-Marin E."/>
            <person name="Kohn T."/>
            <person name="Peeters S.H."/>
            <person name="Heuer A."/>
            <person name="Rast P."/>
            <person name="Oberbeckmann S."/>
            <person name="Bunk B."/>
            <person name="Jeske O."/>
            <person name="Meyerdierks A."/>
            <person name="Storesund J.E."/>
            <person name="Kallscheuer N."/>
            <person name="Luecker S."/>
            <person name="Lage O.M."/>
            <person name="Pohl T."/>
            <person name="Merkel B.J."/>
            <person name="Hornburger P."/>
            <person name="Mueller R.-W."/>
            <person name="Bruemmer F."/>
            <person name="Labrenz M."/>
            <person name="Spormann A.M."/>
            <person name="Op den Camp H."/>
            <person name="Overmann J."/>
            <person name="Amann R."/>
            <person name="Jetten M.S.M."/>
            <person name="Mascher T."/>
            <person name="Medema M.H."/>
            <person name="Devos D.P."/>
            <person name="Kaster A.-K."/>
            <person name="Ovreas L."/>
            <person name="Rohde M."/>
            <person name="Galperin M.Y."/>
            <person name="Jogler C."/>
        </authorList>
    </citation>
    <scope>NUCLEOTIDE SEQUENCE [LARGE SCALE GENOMIC DNA]</scope>
    <source>
        <strain evidence="2 3">HG15A2</strain>
    </source>
</reference>
<dbReference type="KEGG" id="amob:HG15A2_26860"/>
<dbReference type="EMBL" id="CP036263">
    <property type="protein sequence ID" value="QDS99363.1"/>
    <property type="molecule type" value="Genomic_DNA"/>
</dbReference>
<evidence type="ECO:0000256" key="1">
    <source>
        <dbReference type="SAM" id="Phobius"/>
    </source>
</evidence>
<dbReference type="AlphaFoldDB" id="A0A517MWW1"/>
<keyword evidence="1" id="KW-0812">Transmembrane</keyword>
<keyword evidence="3" id="KW-1185">Reference proteome</keyword>
<organism evidence="2 3">
    <name type="scientific">Adhaeretor mobilis</name>
    <dbReference type="NCBI Taxonomy" id="1930276"/>
    <lineage>
        <taxon>Bacteria</taxon>
        <taxon>Pseudomonadati</taxon>
        <taxon>Planctomycetota</taxon>
        <taxon>Planctomycetia</taxon>
        <taxon>Pirellulales</taxon>
        <taxon>Lacipirellulaceae</taxon>
        <taxon>Adhaeretor</taxon>
    </lineage>
</organism>
<sequence length="207" mass="23271">MNDSLIRKFCETGYRWPIVATATLLIGLVTLLPLADDYSERSEACSVLTEELDRARQKVEALPKFEERVAALSTELTALESRAVTAERVGDFRSRIIELARESNCQLRRIDIGTPNSRIWTKEGDVLSTQSVPKSAKNKTPFQIVRRSMVLAVDGEIADLKNLIAKFQEENTLAHPARLSMSSSGRASDRIAMEVELWVYDLTRKKS</sequence>
<dbReference type="Proteomes" id="UP000319852">
    <property type="component" value="Chromosome"/>
</dbReference>